<keyword evidence="10 14" id="KW-0067">ATP-binding</keyword>
<keyword evidence="9 14" id="KW-0862">Zinc</keyword>
<comment type="subunit">
    <text evidence="14">Homohexamer.</text>
</comment>
<evidence type="ECO:0000256" key="8">
    <source>
        <dbReference type="ARBA" id="ARBA00022801"/>
    </source>
</evidence>
<evidence type="ECO:0000259" key="16">
    <source>
        <dbReference type="SMART" id="SM00382"/>
    </source>
</evidence>
<evidence type="ECO:0000256" key="7">
    <source>
        <dbReference type="ARBA" id="ARBA00022741"/>
    </source>
</evidence>
<keyword evidence="11 14" id="KW-1133">Transmembrane helix</keyword>
<evidence type="ECO:0000313" key="18">
    <source>
        <dbReference type="Proteomes" id="UP001161423"/>
    </source>
</evidence>
<comment type="cofactor">
    <cofactor evidence="14">
        <name>Zn(2+)</name>
        <dbReference type="ChEBI" id="CHEBI:29105"/>
    </cofactor>
    <text evidence="14">Binds 1 zinc ion per subunit.</text>
</comment>
<feature type="transmembrane region" description="Helical" evidence="14">
    <location>
        <begin position="131"/>
        <end position="152"/>
    </location>
</feature>
<dbReference type="InterPro" id="IPR011546">
    <property type="entry name" value="Pept_M41_FtsH_extracell"/>
</dbReference>
<keyword evidence="8 14" id="KW-0378">Hydrolase</keyword>
<dbReference type="RefSeq" id="WP_284722230.1">
    <property type="nucleotide sequence ID" value="NZ_BSND01000003.1"/>
</dbReference>
<name>A0ABQ5TQD7_9GAMM</name>
<dbReference type="SMART" id="SM00382">
    <property type="entry name" value="AAA"/>
    <property type="match status" value="1"/>
</dbReference>
<dbReference type="PANTHER" id="PTHR23076">
    <property type="entry name" value="METALLOPROTEASE M41 FTSH"/>
    <property type="match status" value="1"/>
</dbReference>
<keyword evidence="7 14" id="KW-0547">Nucleotide-binding</keyword>
<dbReference type="GO" id="GO:0008237">
    <property type="term" value="F:metallopeptidase activity"/>
    <property type="evidence" value="ECO:0007669"/>
    <property type="project" value="UniProtKB-KW"/>
</dbReference>
<organism evidence="17 18">
    <name type="scientific">Methylophaga thalassica</name>
    <dbReference type="NCBI Taxonomy" id="40223"/>
    <lineage>
        <taxon>Bacteria</taxon>
        <taxon>Pseudomonadati</taxon>
        <taxon>Pseudomonadota</taxon>
        <taxon>Gammaproteobacteria</taxon>
        <taxon>Thiotrichales</taxon>
        <taxon>Piscirickettsiaceae</taxon>
        <taxon>Methylophaga</taxon>
    </lineage>
</organism>
<comment type="similarity">
    <text evidence="15">Belongs to the AAA ATPase family.</text>
</comment>
<dbReference type="InterPro" id="IPR037219">
    <property type="entry name" value="Peptidase_M41-like"/>
</dbReference>
<comment type="similarity">
    <text evidence="2 14">In the C-terminal section; belongs to the peptidase M41 family.</text>
</comment>
<keyword evidence="18" id="KW-1185">Reference proteome</keyword>
<dbReference type="Gene3D" id="1.10.8.60">
    <property type="match status" value="1"/>
</dbReference>
<dbReference type="InterPro" id="IPR027417">
    <property type="entry name" value="P-loop_NTPase"/>
</dbReference>
<gene>
    <name evidence="17" type="primary">ftsH_1</name>
    <name evidence="14" type="synonym">ftsH</name>
    <name evidence="17" type="ORF">GCM10007891_03550</name>
</gene>
<evidence type="ECO:0000256" key="6">
    <source>
        <dbReference type="ARBA" id="ARBA00022723"/>
    </source>
</evidence>
<evidence type="ECO:0000256" key="13">
    <source>
        <dbReference type="ARBA" id="ARBA00023136"/>
    </source>
</evidence>
<evidence type="ECO:0000256" key="11">
    <source>
        <dbReference type="ARBA" id="ARBA00022989"/>
    </source>
</evidence>
<feature type="binding site" evidence="14">
    <location>
        <position position="524"/>
    </location>
    <ligand>
        <name>Zn(2+)</name>
        <dbReference type="ChEBI" id="CHEBI:29105"/>
        <note>catalytic</note>
    </ligand>
</feature>
<proteinExistence type="inferred from homology"/>
<sequence length="633" mass="70572">MGQNNYQGNKRRDDPDIEINKTSKPSFWQNPQFTLFLYLLFIVLSFQFWQKNAENKQLEIPYSQFLDYVENKRVAEAIVTDKAILGTFKESDMATGEPKRFITVPLWNQEMADKLADNGINYTVRLPQESWLGNFLFNWILPFGLLFLFWHWMVKRMGGMGKGFLNIGNRVRVHPDQRPGVCFDDVAGYEDVKQELRETVEFLKDPSRIKDLGARSPKGVLLVGPPGTGKTLFARAVAGEANVPFFNISGPEFIEMFVGVGAARVREMFDQARQKSPCIIFIDEIDAIGRSRSGGPVMGGHDEREQTLNQLLTEMDGFDSSTGVVVMAATNRPEILDQALLRAGRFDRRILVDKPDLIAREGILKLYAGKMKLAPDVELHVIAQRTPGFVGADIENICNEAAIHALRENKHEVAMVDFEAAIDRVIAGPEAKQKTLSPDEKQRVAVHESGHALVAVNVPTGEPVHRITIIPRAVGALGFTLQLPVEEKYLSTTEEMKDQIAILLGGRVAEDLVLGSISSGASNDLERATEIARTMVTRLGMSDSLGPVVYGRTQQLQYLSSSQSVEERNFSEATAQAIDAEVKALVEEGRERAKNIISRCRPVLDALTTELEERETLTKDDVDRITAHCNVSN</sequence>
<keyword evidence="13 14" id="KW-0472">Membrane</keyword>
<dbReference type="CDD" id="cd19501">
    <property type="entry name" value="RecA-like_FtsH"/>
    <property type="match status" value="1"/>
</dbReference>
<dbReference type="Pfam" id="PF06480">
    <property type="entry name" value="FtsH_ext"/>
    <property type="match status" value="1"/>
</dbReference>
<dbReference type="Pfam" id="PF17862">
    <property type="entry name" value="AAA_lid_3"/>
    <property type="match status" value="1"/>
</dbReference>
<dbReference type="InterPro" id="IPR041569">
    <property type="entry name" value="AAA_lid_3"/>
</dbReference>
<feature type="binding site" evidence="14">
    <location>
        <position position="451"/>
    </location>
    <ligand>
        <name>Zn(2+)</name>
        <dbReference type="ChEBI" id="CHEBI:29105"/>
        <note>catalytic</note>
    </ligand>
</feature>
<keyword evidence="4 14" id="KW-0645">Protease</keyword>
<evidence type="ECO:0000256" key="4">
    <source>
        <dbReference type="ARBA" id="ARBA00022670"/>
    </source>
</evidence>
<reference evidence="17" key="1">
    <citation type="journal article" date="2014" name="Int. J. Syst. Evol. Microbiol.">
        <title>Complete genome of a new Firmicutes species belonging to the dominant human colonic microbiota ('Ruminococcus bicirculans') reveals two chromosomes and a selective capacity to utilize plant glucans.</title>
        <authorList>
            <consortium name="NISC Comparative Sequencing Program"/>
            <person name="Wegmann U."/>
            <person name="Louis P."/>
            <person name="Goesmann A."/>
            <person name="Henrissat B."/>
            <person name="Duncan S.H."/>
            <person name="Flint H.J."/>
        </authorList>
    </citation>
    <scope>NUCLEOTIDE SEQUENCE</scope>
    <source>
        <strain evidence="17">NBRC 102424</strain>
    </source>
</reference>
<dbReference type="InterPro" id="IPR005936">
    <property type="entry name" value="FtsH"/>
</dbReference>
<comment type="function">
    <text evidence="14">Acts as a processive, ATP-dependent zinc metallopeptidase for both cytoplasmic and membrane proteins. Plays a role in the quality control of integral membrane proteins.</text>
</comment>
<keyword evidence="3 14" id="KW-1003">Cell membrane</keyword>
<evidence type="ECO:0000256" key="2">
    <source>
        <dbReference type="ARBA" id="ARBA00010044"/>
    </source>
</evidence>
<feature type="binding site" evidence="14">
    <location>
        <begin position="224"/>
        <end position="231"/>
    </location>
    <ligand>
        <name>ATP</name>
        <dbReference type="ChEBI" id="CHEBI:30616"/>
    </ligand>
</feature>
<dbReference type="Pfam" id="PF01434">
    <property type="entry name" value="Peptidase_M41"/>
    <property type="match status" value="1"/>
</dbReference>
<dbReference type="Gene3D" id="3.40.50.300">
    <property type="entry name" value="P-loop containing nucleotide triphosphate hydrolases"/>
    <property type="match status" value="1"/>
</dbReference>
<evidence type="ECO:0000256" key="15">
    <source>
        <dbReference type="RuleBase" id="RU003651"/>
    </source>
</evidence>
<evidence type="ECO:0000256" key="10">
    <source>
        <dbReference type="ARBA" id="ARBA00022840"/>
    </source>
</evidence>
<protein>
    <recommendedName>
        <fullName evidence="14">ATP-dependent zinc metalloprotease FtsH</fullName>
        <ecNumber evidence="14">3.4.24.-</ecNumber>
    </recommendedName>
</protein>
<dbReference type="HAMAP" id="MF_01458">
    <property type="entry name" value="FtsH"/>
    <property type="match status" value="1"/>
</dbReference>
<dbReference type="Gene3D" id="1.20.58.760">
    <property type="entry name" value="Peptidase M41"/>
    <property type="match status" value="1"/>
</dbReference>
<keyword evidence="5 14" id="KW-0812">Transmembrane</keyword>
<dbReference type="Proteomes" id="UP001161423">
    <property type="component" value="Unassembled WGS sequence"/>
</dbReference>
<accession>A0ABQ5TQD7</accession>
<dbReference type="InterPro" id="IPR003960">
    <property type="entry name" value="ATPase_AAA_CS"/>
</dbReference>
<dbReference type="PANTHER" id="PTHR23076:SF97">
    <property type="entry name" value="ATP-DEPENDENT ZINC METALLOPROTEASE YME1L1"/>
    <property type="match status" value="1"/>
</dbReference>
<reference evidence="17" key="2">
    <citation type="submission" date="2023-01" db="EMBL/GenBank/DDBJ databases">
        <title>Draft genome sequence of Methylophaga thalassica strain NBRC 102424.</title>
        <authorList>
            <person name="Sun Q."/>
            <person name="Mori K."/>
        </authorList>
    </citation>
    <scope>NUCLEOTIDE SEQUENCE</scope>
    <source>
        <strain evidence="17">NBRC 102424</strain>
    </source>
</reference>
<feature type="binding site" evidence="14">
    <location>
        <position position="447"/>
    </location>
    <ligand>
        <name>Zn(2+)</name>
        <dbReference type="ChEBI" id="CHEBI:29105"/>
        <note>catalytic</note>
    </ligand>
</feature>
<dbReference type="Pfam" id="PF00004">
    <property type="entry name" value="AAA"/>
    <property type="match status" value="1"/>
</dbReference>
<comment type="subcellular location">
    <subcellularLocation>
        <location evidence="14">Cell membrane</location>
        <topology evidence="14">Multi-pass membrane protein</topology>
        <orientation evidence="14">Cytoplasmic side</orientation>
    </subcellularLocation>
    <subcellularLocation>
        <location evidence="1">Membrane</location>
    </subcellularLocation>
</comment>
<keyword evidence="12 14" id="KW-0482">Metalloprotease</keyword>
<dbReference type="EMBL" id="BSND01000003">
    <property type="protein sequence ID" value="GLP98501.1"/>
    <property type="molecule type" value="Genomic_DNA"/>
</dbReference>
<dbReference type="InterPro" id="IPR000642">
    <property type="entry name" value="Peptidase_M41"/>
</dbReference>
<dbReference type="InterPro" id="IPR003959">
    <property type="entry name" value="ATPase_AAA_core"/>
</dbReference>
<dbReference type="PROSITE" id="PS00674">
    <property type="entry name" value="AAA"/>
    <property type="match status" value="1"/>
</dbReference>
<evidence type="ECO:0000313" key="17">
    <source>
        <dbReference type="EMBL" id="GLP98501.1"/>
    </source>
</evidence>
<feature type="active site" evidence="14">
    <location>
        <position position="448"/>
    </location>
</feature>
<evidence type="ECO:0000256" key="9">
    <source>
        <dbReference type="ARBA" id="ARBA00022833"/>
    </source>
</evidence>
<evidence type="ECO:0000256" key="12">
    <source>
        <dbReference type="ARBA" id="ARBA00023049"/>
    </source>
</evidence>
<dbReference type="EC" id="3.4.24.-" evidence="14"/>
<comment type="caution">
    <text evidence="17">The sequence shown here is derived from an EMBL/GenBank/DDBJ whole genome shotgun (WGS) entry which is preliminary data.</text>
</comment>
<dbReference type="Gene3D" id="3.30.720.210">
    <property type="match status" value="1"/>
</dbReference>
<evidence type="ECO:0000256" key="3">
    <source>
        <dbReference type="ARBA" id="ARBA00022475"/>
    </source>
</evidence>
<dbReference type="NCBIfam" id="TIGR01241">
    <property type="entry name" value="FtsH_fam"/>
    <property type="match status" value="1"/>
</dbReference>
<feature type="transmembrane region" description="Helical" evidence="14">
    <location>
        <begin position="33"/>
        <end position="49"/>
    </location>
</feature>
<dbReference type="SUPFAM" id="SSF140990">
    <property type="entry name" value="FtsH protease domain-like"/>
    <property type="match status" value="1"/>
</dbReference>
<feature type="domain" description="AAA+ ATPase" evidence="16">
    <location>
        <begin position="216"/>
        <end position="356"/>
    </location>
</feature>
<evidence type="ECO:0000256" key="5">
    <source>
        <dbReference type="ARBA" id="ARBA00022692"/>
    </source>
</evidence>
<dbReference type="SUPFAM" id="SSF52540">
    <property type="entry name" value="P-loop containing nucleoside triphosphate hydrolases"/>
    <property type="match status" value="1"/>
</dbReference>
<evidence type="ECO:0000256" key="14">
    <source>
        <dbReference type="HAMAP-Rule" id="MF_01458"/>
    </source>
</evidence>
<dbReference type="InterPro" id="IPR003593">
    <property type="entry name" value="AAA+_ATPase"/>
</dbReference>
<evidence type="ECO:0000256" key="1">
    <source>
        <dbReference type="ARBA" id="ARBA00004370"/>
    </source>
</evidence>
<keyword evidence="6 14" id="KW-0479">Metal-binding</keyword>
<comment type="similarity">
    <text evidence="14">In the central section; belongs to the AAA ATPase family.</text>
</comment>